<feature type="signal peptide" evidence="1">
    <location>
        <begin position="1"/>
        <end position="18"/>
    </location>
</feature>
<keyword evidence="1" id="KW-0732">Signal</keyword>
<keyword evidence="3" id="KW-1185">Reference proteome</keyword>
<protein>
    <recommendedName>
        <fullName evidence="4">Secreted protein</fullName>
    </recommendedName>
</protein>
<dbReference type="OrthoDB" id="10666413at2759"/>
<gene>
    <name evidence="2" type="ORF">EDB81DRAFT_497715</name>
</gene>
<feature type="chain" id="PRO_5040113829" description="Secreted protein" evidence="1">
    <location>
        <begin position="19"/>
        <end position="118"/>
    </location>
</feature>
<comment type="caution">
    <text evidence="2">The sequence shown here is derived from an EMBL/GenBank/DDBJ whole genome shotgun (WGS) entry which is preliminary data.</text>
</comment>
<accession>A0A9P9J4A3</accession>
<dbReference type="AlphaFoldDB" id="A0A9P9J4A3"/>
<evidence type="ECO:0008006" key="4">
    <source>
        <dbReference type="Google" id="ProtNLM"/>
    </source>
</evidence>
<dbReference type="EMBL" id="JAGMUV010000008">
    <property type="protein sequence ID" value="KAH7146581.1"/>
    <property type="molecule type" value="Genomic_DNA"/>
</dbReference>
<evidence type="ECO:0000313" key="3">
    <source>
        <dbReference type="Proteomes" id="UP000738349"/>
    </source>
</evidence>
<sequence>MSTRASLLLTLAFCRVTGQFLRVESTMMVRGRRPLRSNHPSNSPERPSLPGWCAPFSNKWCSSRNNPSQLDALRPANYLRSWLSGIVVIAPRCVLIDSHLNGNRLKSWPTYCVHGADW</sequence>
<proteinExistence type="predicted"/>
<reference evidence="2" key="1">
    <citation type="journal article" date="2021" name="Nat. Commun.">
        <title>Genetic determinants of endophytism in the Arabidopsis root mycobiome.</title>
        <authorList>
            <person name="Mesny F."/>
            <person name="Miyauchi S."/>
            <person name="Thiergart T."/>
            <person name="Pickel B."/>
            <person name="Atanasova L."/>
            <person name="Karlsson M."/>
            <person name="Huettel B."/>
            <person name="Barry K.W."/>
            <person name="Haridas S."/>
            <person name="Chen C."/>
            <person name="Bauer D."/>
            <person name="Andreopoulos W."/>
            <person name="Pangilinan J."/>
            <person name="LaButti K."/>
            <person name="Riley R."/>
            <person name="Lipzen A."/>
            <person name="Clum A."/>
            <person name="Drula E."/>
            <person name="Henrissat B."/>
            <person name="Kohler A."/>
            <person name="Grigoriev I.V."/>
            <person name="Martin F.M."/>
            <person name="Hacquard S."/>
        </authorList>
    </citation>
    <scope>NUCLEOTIDE SEQUENCE</scope>
    <source>
        <strain evidence="2">MPI-CAGE-AT-0147</strain>
    </source>
</reference>
<name>A0A9P9J4A3_9HYPO</name>
<evidence type="ECO:0000313" key="2">
    <source>
        <dbReference type="EMBL" id="KAH7146581.1"/>
    </source>
</evidence>
<evidence type="ECO:0000256" key="1">
    <source>
        <dbReference type="SAM" id="SignalP"/>
    </source>
</evidence>
<dbReference type="Proteomes" id="UP000738349">
    <property type="component" value="Unassembled WGS sequence"/>
</dbReference>
<organism evidence="2 3">
    <name type="scientific">Dactylonectria macrodidyma</name>
    <dbReference type="NCBI Taxonomy" id="307937"/>
    <lineage>
        <taxon>Eukaryota</taxon>
        <taxon>Fungi</taxon>
        <taxon>Dikarya</taxon>
        <taxon>Ascomycota</taxon>
        <taxon>Pezizomycotina</taxon>
        <taxon>Sordariomycetes</taxon>
        <taxon>Hypocreomycetidae</taxon>
        <taxon>Hypocreales</taxon>
        <taxon>Nectriaceae</taxon>
        <taxon>Dactylonectria</taxon>
    </lineage>
</organism>